<dbReference type="SUPFAM" id="SSF51556">
    <property type="entry name" value="Metallo-dependent hydrolases"/>
    <property type="match status" value="1"/>
</dbReference>
<protein>
    <recommendedName>
        <fullName evidence="5">allantoinase</fullName>
        <ecNumber evidence="5">3.5.2.5</ecNumber>
    </recommendedName>
</protein>
<reference evidence="11 12" key="1">
    <citation type="submission" date="2019-06" db="EMBL/GenBank/DDBJ databases">
        <title>Sequencing the genomes of 1000 actinobacteria strains.</title>
        <authorList>
            <person name="Klenk H.-P."/>
        </authorList>
    </citation>
    <scope>NUCLEOTIDE SEQUENCE [LARGE SCALE GENOMIC DNA]</scope>
    <source>
        <strain evidence="11 12">DSM 45456</strain>
    </source>
</reference>
<keyword evidence="8" id="KW-0378">Hydrolase</keyword>
<comment type="similarity">
    <text evidence="3">Belongs to the metallo-dependent hydrolases superfamily. Allantoinase family.</text>
</comment>
<dbReference type="Pfam" id="PF01979">
    <property type="entry name" value="Amidohydro_1"/>
    <property type="match status" value="1"/>
</dbReference>
<comment type="subunit">
    <text evidence="4">Homotetramer.</text>
</comment>
<dbReference type="PANTHER" id="PTHR43668">
    <property type="entry name" value="ALLANTOINASE"/>
    <property type="match status" value="1"/>
</dbReference>
<dbReference type="Gene3D" id="3.20.20.140">
    <property type="entry name" value="Metal-dependent hydrolases"/>
    <property type="match status" value="1"/>
</dbReference>
<dbReference type="GO" id="GO:0005737">
    <property type="term" value="C:cytoplasm"/>
    <property type="evidence" value="ECO:0007669"/>
    <property type="project" value="TreeGrafter"/>
</dbReference>
<dbReference type="RefSeq" id="WP_141981128.1">
    <property type="nucleotide sequence ID" value="NZ_VFPP01000001.1"/>
</dbReference>
<dbReference type="AlphaFoldDB" id="A0A543JKI4"/>
<evidence type="ECO:0000256" key="1">
    <source>
        <dbReference type="ARBA" id="ARBA00001947"/>
    </source>
</evidence>
<organism evidence="11 12">
    <name type="scientific">Saccharothrix saharensis</name>
    <dbReference type="NCBI Taxonomy" id="571190"/>
    <lineage>
        <taxon>Bacteria</taxon>
        <taxon>Bacillati</taxon>
        <taxon>Actinomycetota</taxon>
        <taxon>Actinomycetes</taxon>
        <taxon>Pseudonocardiales</taxon>
        <taxon>Pseudonocardiaceae</taxon>
        <taxon>Saccharothrix</taxon>
    </lineage>
</organism>
<keyword evidence="12" id="KW-1185">Reference proteome</keyword>
<dbReference type="InterPro" id="IPR032466">
    <property type="entry name" value="Metal_Hydrolase"/>
</dbReference>
<dbReference type="InterPro" id="IPR017593">
    <property type="entry name" value="Allantoinase"/>
</dbReference>
<name>A0A543JKI4_9PSEU</name>
<dbReference type="GO" id="GO:0008270">
    <property type="term" value="F:zinc ion binding"/>
    <property type="evidence" value="ECO:0007669"/>
    <property type="project" value="InterPro"/>
</dbReference>
<evidence type="ECO:0000313" key="12">
    <source>
        <dbReference type="Proteomes" id="UP000316628"/>
    </source>
</evidence>
<feature type="domain" description="Amidohydrolase-related" evidence="10">
    <location>
        <begin position="48"/>
        <end position="416"/>
    </location>
</feature>
<evidence type="ECO:0000256" key="3">
    <source>
        <dbReference type="ARBA" id="ARBA00010368"/>
    </source>
</evidence>
<evidence type="ECO:0000256" key="9">
    <source>
        <dbReference type="ARBA" id="ARBA00022833"/>
    </source>
</evidence>
<evidence type="ECO:0000256" key="4">
    <source>
        <dbReference type="ARBA" id="ARBA00011881"/>
    </source>
</evidence>
<evidence type="ECO:0000256" key="6">
    <source>
        <dbReference type="ARBA" id="ARBA00022631"/>
    </source>
</evidence>
<dbReference type="InterPro" id="IPR011059">
    <property type="entry name" value="Metal-dep_hydrolase_composite"/>
</dbReference>
<dbReference type="EMBL" id="VFPP01000001">
    <property type="protein sequence ID" value="TQM83367.1"/>
    <property type="molecule type" value="Genomic_DNA"/>
</dbReference>
<proteinExistence type="inferred from homology"/>
<accession>A0A543JKI4</accession>
<evidence type="ECO:0000256" key="2">
    <source>
        <dbReference type="ARBA" id="ARBA00004968"/>
    </source>
</evidence>
<gene>
    <name evidence="11" type="ORF">FHX81_5788</name>
</gene>
<dbReference type="Proteomes" id="UP000316628">
    <property type="component" value="Unassembled WGS sequence"/>
</dbReference>
<sequence length="435" mass="47149">MELVLRAARVVTPDGERRADVGVADGRIVAVADHLDAETVVVLADDEVLLPGLVDTHVHVNDPGRDEWEGFETATGAAAAGGVTTIVDMPLNSLPPTTTVEALRAKQDAARGRVHVDVGFWGGIVPTNPDDLEALHDAGVFGFKCFLVHSGVDEFPHVTEDELRTALSRLRSRDALTIVHAEDPHEVTEPGPGYRAFLDSRPHRAETHAVTTVVDLANETGARLHVLHLSSGEALRQVRTAKELGLRVTAETCPHYLTFVAEEIGDTATEFKCCPPIRDAANREQLWHALREGLIDLVVTDHSPCTPELKRGDFATAWGGIASLQLGLPAVWTQARQRGHALTDVVRWMAANPADLVGLTAKGRIAPGADADFCVFAPDEAFVVDRAALRHRNPVTPYHGRPLAGVVRQTWLRGRPVDGRPRGRLLTRNQDRGDA</sequence>
<dbReference type="EC" id="3.5.2.5" evidence="5"/>
<dbReference type="GO" id="GO:0004038">
    <property type="term" value="F:allantoinase activity"/>
    <property type="evidence" value="ECO:0007669"/>
    <property type="project" value="UniProtKB-EC"/>
</dbReference>
<dbReference type="OrthoDB" id="9803027at2"/>
<evidence type="ECO:0000256" key="7">
    <source>
        <dbReference type="ARBA" id="ARBA00022723"/>
    </source>
</evidence>
<keyword evidence="6" id="KW-0659">Purine metabolism</keyword>
<evidence type="ECO:0000256" key="5">
    <source>
        <dbReference type="ARBA" id="ARBA00012863"/>
    </source>
</evidence>
<comment type="cofactor">
    <cofactor evidence="1">
        <name>Zn(2+)</name>
        <dbReference type="ChEBI" id="CHEBI:29105"/>
    </cofactor>
</comment>
<keyword evidence="7" id="KW-0479">Metal-binding</keyword>
<dbReference type="PANTHER" id="PTHR43668:SF2">
    <property type="entry name" value="ALLANTOINASE"/>
    <property type="match status" value="1"/>
</dbReference>
<dbReference type="InterPro" id="IPR006680">
    <property type="entry name" value="Amidohydro-rel"/>
</dbReference>
<comment type="pathway">
    <text evidence="2">Nitrogen metabolism; (S)-allantoin degradation; allantoate from (S)-allantoin: step 1/1.</text>
</comment>
<dbReference type="FunFam" id="3.20.20.140:FF:000032">
    <property type="entry name" value="Allantoinase Dal1"/>
    <property type="match status" value="1"/>
</dbReference>
<dbReference type="GO" id="GO:0000256">
    <property type="term" value="P:allantoin catabolic process"/>
    <property type="evidence" value="ECO:0007669"/>
    <property type="project" value="InterPro"/>
</dbReference>
<evidence type="ECO:0000259" key="10">
    <source>
        <dbReference type="Pfam" id="PF01979"/>
    </source>
</evidence>
<comment type="caution">
    <text evidence="11">The sequence shown here is derived from an EMBL/GenBank/DDBJ whole genome shotgun (WGS) entry which is preliminary data.</text>
</comment>
<evidence type="ECO:0000313" key="11">
    <source>
        <dbReference type="EMBL" id="TQM83367.1"/>
    </source>
</evidence>
<evidence type="ECO:0000256" key="8">
    <source>
        <dbReference type="ARBA" id="ARBA00022801"/>
    </source>
</evidence>
<dbReference type="SUPFAM" id="SSF51338">
    <property type="entry name" value="Composite domain of metallo-dependent hydrolases"/>
    <property type="match status" value="1"/>
</dbReference>
<keyword evidence="9" id="KW-0862">Zinc</keyword>
<dbReference type="GO" id="GO:0050897">
    <property type="term" value="F:cobalt ion binding"/>
    <property type="evidence" value="ECO:0007669"/>
    <property type="project" value="InterPro"/>
</dbReference>
<dbReference type="NCBIfam" id="TIGR03178">
    <property type="entry name" value="allantoinase"/>
    <property type="match status" value="1"/>
</dbReference>
<dbReference type="GO" id="GO:0006145">
    <property type="term" value="P:purine nucleobase catabolic process"/>
    <property type="evidence" value="ECO:0007669"/>
    <property type="project" value="TreeGrafter"/>
</dbReference>
<dbReference type="InterPro" id="IPR050138">
    <property type="entry name" value="DHOase/Allantoinase_Hydrolase"/>
</dbReference>